<keyword evidence="1 5" id="KW-0489">Methyltransferase</keyword>
<keyword evidence="3" id="KW-0949">S-adenosyl-L-methionine</keyword>
<evidence type="ECO:0000259" key="4">
    <source>
        <dbReference type="Pfam" id="PF13649"/>
    </source>
</evidence>
<evidence type="ECO:0000256" key="3">
    <source>
        <dbReference type="ARBA" id="ARBA00022691"/>
    </source>
</evidence>
<sequence>MARERSQWQEITSANPAHSAWYIERFRTMAEQGHDLDGEARLVDAMVGRRARILDAGCGPGRVGGYLHGRGHDVVGVDVDPELIAAAEQDHPGPTWLVGDLADLADDDTDLSSRGITEGFDLVVCAGNVMTFLAPSTRRDVLLGFRRHLREGGRVVLGFGLGRGYELADLDADVEAAGLRLSLRLGTWDVRPFDDDSDFAVSILVAAS</sequence>
<dbReference type="PANTHER" id="PTHR43464:SF19">
    <property type="entry name" value="UBIQUINONE BIOSYNTHESIS O-METHYLTRANSFERASE, MITOCHONDRIAL"/>
    <property type="match status" value="1"/>
</dbReference>
<reference evidence="6" key="1">
    <citation type="journal article" date="2019" name="Int. J. Syst. Evol. Microbiol.">
        <title>The Global Catalogue of Microorganisms (GCM) 10K type strain sequencing project: providing services to taxonomists for standard genome sequencing and annotation.</title>
        <authorList>
            <consortium name="The Broad Institute Genomics Platform"/>
            <consortium name="The Broad Institute Genome Sequencing Center for Infectious Disease"/>
            <person name="Wu L."/>
            <person name="Ma J."/>
        </authorList>
    </citation>
    <scope>NUCLEOTIDE SEQUENCE [LARGE SCALE GENOMIC DNA]</scope>
    <source>
        <strain evidence="6">NBRC 105830</strain>
    </source>
</reference>
<dbReference type="SUPFAM" id="SSF53335">
    <property type="entry name" value="S-adenosyl-L-methionine-dependent methyltransferases"/>
    <property type="match status" value="1"/>
</dbReference>
<comment type="caution">
    <text evidence="5">The sequence shown here is derived from an EMBL/GenBank/DDBJ whole genome shotgun (WGS) entry which is preliminary data.</text>
</comment>
<evidence type="ECO:0000256" key="1">
    <source>
        <dbReference type="ARBA" id="ARBA00022603"/>
    </source>
</evidence>
<feature type="domain" description="Methyltransferase" evidence="4">
    <location>
        <begin position="53"/>
        <end position="153"/>
    </location>
</feature>
<keyword evidence="2" id="KW-0808">Transferase</keyword>
<protein>
    <submittedName>
        <fullName evidence="5">SAM-dependent methyltransferase</fullName>
    </submittedName>
</protein>
<accession>A0ABQ6HTB3</accession>
<evidence type="ECO:0000256" key="2">
    <source>
        <dbReference type="ARBA" id="ARBA00022679"/>
    </source>
</evidence>
<dbReference type="Gene3D" id="3.40.50.150">
    <property type="entry name" value="Vaccinia Virus protein VP39"/>
    <property type="match status" value="1"/>
</dbReference>
<evidence type="ECO:0000313" key="5">
    <source>
        <dbReference type="EMBL" id="GMA21761.1"/>
    </source>
</evidence>
<dbReference type="GO" id="GO:0008168">
    <property type="term" value="F:methyltransferase activity"/>
    <property type="evidence" value="ECO:0007669"/>
    <property type="project" value="UniProtKB-KW"/>
</dbReference>
<dbReference type="RefSeq" id="WP_284284966.1">
    <property type="nucleotide sequence ID" value="NZ_BSUJ01000001.1"/>
</dbReference>
<dbReference type="EMBL" id="BSUJ01000001">
    <property type="protein sequence ID" value="GMA21761.1"/>
    <property type="molecule type" value="Genomic_DNA"/>
</dbReference>
<dbReference type="InterPro" id="IPR041698">
    <property type="entry name" value="Methyltransf_25"/>
</dbReference>
<evidence type="ECO:0000313" key="6">
    <source>
        <dbReference type="Proteomes" id="UP001157109"/>
    </source>
</evidence>
<dbReference type="Proteomes" id="UP001157109">
    <property type="component" value="Unassembled WGS sequence"/>
</dbReference>
<keyword evidence="6" id="KW-1185">Reference proteome</keyword>
<name>A0ABQ6HTB3_9MICO</name>
<gene>
    <name evidence="5" type="ORF">GCM10025862_37820</name>
</gene>
<dbReference type="PANTHER" id="PTHR43464">
    <property type="entry name" value="METHYLTRANSFERASE"/>
    <property type="match status" value="1"/>
</dbReference>
<dbReference type="Pfam" id="PF13649">
    <property type="entry name" value="Methyltransf_25"/>
    <property type="match status" value="1"/>
</dbReference>
<organism evidence="5 6">
    <name type="scientific">Arsenicicoccus piscis</name>
    <dbReference type="NCBI Taxonomy" id="673954"/>
    <lineage>
        <taxon>Bacteria</taxon>
        <taxon>Bacillati</taxon>
        <taxon>Actinomycetota</taxon>
        <taxon>Actinomycetes</taxon>
        <taxon>Micrococcales</taxon>
        <taxon>Intrasporangiaceae</taxon>
        <taxon>Arsenicicoccus</taxon>
    </lineage>
</organism>
<proteinExistence type="predicted"/>
<dbReference type="InterPro" id="IPR029063">
    <property type="entry name" value="SAM-dependent_MTases_sf"/>
</dbReference>
<dbReference type="GO" id="GO:0032259">
    <property type="term" value="P:methylation"/>
    <property type="evidence" value="ECO:0007669"/>
    <property type="project" value="UniProtKB-KW"/>
</dbReference>
<dbReference type="CDD" id="cd02440">
    <property type="entry name" value="AdoMet_MTases"/>
    <property type="match status" value="1"/>
</dbReference>